<dbReference type="GO" id="GO:0043041">
    <property type="term" value="P:amino acid activation for nonribosomal peptide biosynthetic process"/>
    <property type="evidence" value="ECO:0007669"/>
    <property type="project" value="TreeGrafter"/>
</dbReference>
<reference evidence="5" key="1">
    <citation type="submission" date="2023-10" db="EMBL/GenBank/DDBJ databases">
        <authorList>
            <person name="Hackl T."/>
        </authorList>
    </citation>
    <scope>NUCLEOTIDE SEQUENCE</scope>
</reference>
<dbReference type="InterPro" id="IPR036291">
    <property type="entry name" value="NAD(P)-bd_dom_sf"/>
</dbReference>
<dbReference type="CDD" id="cd05918">
    <property type="entry name" value="A_NRPS_SidN3_like"/>
    <property type="match status" value="1"/>
</dbReference>
<dbReference type="Pfam" id="PF00501">
    <property type="entry name" value="AMP-binding"/>
    <property type="match status" value="1"/>
</dbReference>
<gene>
    <name evidence="5" type="ORF">KHLLAP_LOCUS14477</name>
</gene>
<evidence type="ECO:0000259" key="3">
    <source>
        <dbReference type="Pfam" id="PF00501"/>
    </source>
</evidence>
<dbReference type="InterPro" id="IPR002347">
    <property type="entry name" value="SDR_fam"/>
</dbReference>
<evidence type="ECO:0000313" key="6">
    <source>
        <dbReference type="Proteomes" id="UP001295740"/>
    </source>
</evidence>
<dbReference type="CDD" id="cd05233">
    <property type="entry name" value="SDR_c"/>
    <property type="match status" value="1"/>
</dbReference>
<keyword evidence="1" id="KW-0596">Phosphopantetheine</keyword>
<dbReference type="SUPFAM" id="SSF56801">
    <property type="entry name" value="Acetyl-CoA synthetase-like"/>
    <property type="match status" value="1"/>
</dbReference>
<dbReference type="Gene3D" id="3.40.50.720">
    <property type="entry name" value="NAD(P)-binding Rossmann-like Domain"/>
    <property type="match status" value="1"/>
</dbReference>
<dbReference type="Gene3D" id="3.30.559.10">
    <property type="entry name" value="Chloramphenicol acetyltransferase-like domain"/>
    <property type="match status" value="1"/>
</dbReference>
<dbReference type="EMBL" id="CAUWAG010000020">
    <property type="protein sequence ID" value="CAJ2514009.1"/>
    <property type="molecule type" value="Genomic_DNA"/>
</dbReference>
<dbReference type="SUPFAM" id="SSF51735">
    <property type="entry name" value="NAD(P)-binding Rossmann-fold domains"/>
    <property type="match status" value="1"/>
</dbReference>
<dbReference type="GO" id="GO:0003824">
    <property type="term" value="F:catalytic activity"/>
    <property type="evidence" value="ECO:0007669"/>
    <property type="project" value="InterPro"/>
</dbReference>
<dbReference type="GO" id="GO:0031177">
    <property type="term" value="F:phosphopantetheine binding"/>
    <property type="evidence" value="ECO:0007669"/>
    <property type="project" value="TreeGrafter"/>
</dbReference>
<dbReference type="InterPro" id="IPR042099">
    <property type="entry name" value="ANL_N_sf"/>
</dbReference>
<dbReference type="Proteomes" id="UP001295740">
    <property type="component" value="Unassembled WGS sequence"/>
</dbReference>
<evidence type="ECO:0000259" key="4">
    <source>
        <dbReference type="Pfam" id="PF00668"/>
    </source>
</evidence>
<dbReference type="PANTHER" id="PTHR45527:SF1">
    <property type="entry name" value="FATTY ACID SYNTHASE"/>
    <property type="match status" value="1"/>
</dbReference>
<organism evidence="5 6">
    <name type="scientific">Anthostomella pinea</name>
    <dbReference type="NCBI Taxonomy" id="933095"/>
    <lineage>
        <taxon>Eukaryota</taxon>
        <taxon>Fungi</taxon>
        <taxon>Dikarya</taxon>
        <taxon>Ascomycota</taxon>
        <taxon>Pezizomycotina</taxon>
        <taxon>Sordariomycetes</taxon>
        <taxon>Xylariomycetidae</taxon>
        <taxon>Xylariales</taxon>
        <taxon>Xylariaceae</taxon>
        <taxon>Anthostomella</taxon>
    </lineage>
</organism>
<comment type="caution">
    <text evidence="5">The sequence shown here is derived from an EMBL/GenBank/DDBJ whole genome shotgun (WGS) entry which is preliminary data.</text>
</comment>
<dbReference type="AlphaFoldDB" id="A0AAI8W0A1"/>
<dbReference type="InterPro" id="IPR001242">
    <property type="entry name" value="Condensation_dom"/>
</dbReference>
<dbReference type="InterPro" id="IPR000873">
    <property type="entry name" value="AMP-dep_synth/lig_dom"/>
</dbReference>
<sequence length="884" mass="98674">MTTGSTGVPEGIVHTHSTVCTGLVEGAHRQGLDRPGIRVFQWAAYTFDVALTEIYAPLIHGGCICIPSEEERLNDVEGAMNRMKCEWAFFTPTFARFFRRYKVPSFKTLAMGGEAATADDINAWVHRVKVLQVYGPAECVTWLLKAFNAPSPKTISFGRPTNVHGWIVEPQNPARLSPVGAVGELLIEGPGVFIEYLNDKVRTEASFIEAPPWRTAIGAPCTSRIYKSGDLVRYLPDGEMTYVGRKDAMVKLRGQRIDLEGIESLLRACVDDIADVAVDLVIPSGKNRDKALVAFVCSRDRVAGPDSVLRLAPSWREQLKRDLPDFMVPHIYYPIDSLPYNASRKLDRKVLRQFASALTIDELLSASKHATSTAQLQESANGLTPTELQFRQFWAEPETKAFLFTYTDIFKGPSVAEMARNARKILITTSANVEAFSLLPPKMKSQILRDVAVQCRVSESEIEDVFLLTLRQEGLWALSLVSNGSYVAHFPIRLRQGIDVSRFRTAWDDVVTRSAFMRTRITQSASGTYQVVLKRGPSWKKRKNTEEYVREDMREPLDFGEQLTRFALIQEEQQPAAGLSSSMNLILWTSHHALYDGHSIPLFLNAVAKSYRGEISGPEVPFTRFIGHLQETDENVYKEYWRRRLDVLEAAAKEHSSISPLKCDVTSKNDLQATVDYIAAEVGYVNLVVANSGSIRPSVRFNPSHSLPELRQILFADFSMEDMTETLNLNVTAAFFTMTAFLELLDAGNQNALKGGFGRPIAKGGVVPAIQSQVIFTTSISAFSRHWSSSPPYLTSKVAIMQVTKHASKQLARFGIRVNAIAPGVYPSDLASVLTKDRKPEEESIDDQRFIPARRFGGDEEMAGAILYLTSRTGSFFQRVYSRH</sequence>
<dbReference type="InterPro" id="IPR023213">
    <property type="entry name" value="CAT-like_dom_sf"/>
</dbReference>
<dbReference type="Pfam" id="PF13561">
    <property type="entry name" value="adh_short_C2"/>
    <property type="match status" value="1"/>
</dbReference>
<accession>A0AAI8W0A1</accession>
<dbReference type="InterPro" id="IPR045851">
    <property type="entry name" value="AMP-bd_C_sf"/>
</dbReference>
<feature type="domain" description="AMP-dependent synthetase/ligase" evidence="3">
    <location>
        <begin position="2"/>
        <end position="197"/>
    </location>
</feature>
<dbReference type="Gene3D" id="3.30.300.30">
    <property type="match status" value="1"/>
</dbReference>
<dbReference type="GO" id="GO:0005737">
    <property type="term" value="C:cytoplasm"/>
    <property type="evidence" value="ECO:0007669"/>
    <property type="project" value="TreeGrafter"/>
</dbReference>
<protein>
    <submittedName>
        <fullName evidence="5">Uu.00g021280.m01.CDS01</fullName>
    </submittedName>
</protein>
<name>A0AAI8W0A1_9PEZI</name>
<keyword evidence="6" id="KW-1185">Reference proteome</keyword>
<evidence type="ECO:0000256" key="1">
    <source>
        <dbReference type="ARBA" id="ARBA00022450"/>
    </source>
</evidence>
<dbReference type="Pfam" id="PF00668">
    <property type="entry name" value="Condensation"/>
    <property type="match status" value="1"/>
</dbReference>
<feature type="domain" description="Condensation" evidence="4">
    <location>
        <begin position="463"/>
        <end position="647"/>
    </location>
</feature>
<dbReference type="PANTHER" id="PTHR45527">
    <property type="entry name" value="NONRIBOSOMAL PEPTIDE SYNTHETASE"/>
    <property type="match status" value="1"/>
</dbReference>
<evidence type="ECO:0000256" key="2">
    <source>
        <dbReference type="ARBA" id="ARBA00022553"/>
    </source>
</evidence>
<keyword evidence="2" id="KW-0597">Phosphoprotein</keyword>
<dbReference type="Gene3D" id="3.40.50.12780">
    <property type="entry name" value="N-terminal domain of ligase-like"/>
    <property type="match status" value="1"/>
</dbReference>
<dbReference type="PRINTS" id="PR00081">
    <property type="entry name" value="GDHRDH"/>
</dbReference>
<dbReference type="GO" id="GO:0044550">
    <property type="term" value="P:secondary metabolite biosynthetic process"/>
    <property type="evidence" value="ECO:0007669"/>
    <property type="project" value="TreeGrafter"/>
</dbReference>
<dbReference type="Pfam" id="PF00106">
    <property type="entry name" value="adh_short"/>
    <property type="match status" value="1"/>
</dbReference>
<proteinExistence type="predicted"/>
<dbReference type="SUPFAM" id="SSF52777">
    <property type="entry name" value="CoA-dependent acyltransferases"/>
    <property type="match status" value="1"/>
</dbReference>
<evidence type="ECO:0000313" key="5">
    <source>
        <dbReference type="EMBL" id="CAJ2514009.1"/>
    </source>
</evidence>